<dbReference type="Gene3D" id="3.10.290.10">
    <property type="entry name" value="RNA-binding S4 domain"/>
    <property type="match status" value="1"/>
</dbReference>
<evidence type="ECO:0000256" key="1">
    <source>
        <dbReference type="ARBA" id="ARBA00036390"/>
    </source>
</evidence>
<dbReference type="RefSeq" id="WP_183958694.1">
    <property type="nucleotide sequence ID" value="NZ_JACHHP010000001.1"/>
</dbReference>
<comment type="catalytic activity">
    <reaction evidence="1">
        <text>uridine(35) in tRNA(Tyr) = pseudouridine(35) in tRNA(Tyr)</text>
        <dbReference type="Rhea" id="RHEA:60556"/>
        <dbReference type="Rhea" id="RHEA-COMP:15607"/>
        <dbReference type="Rhea" id="RHEA-COMP:15608"/>
        <dbReference type="ChEBI" id="CHEBI:65314"/>
        <dbReference type="ChEBI" id="CHEBI:65315"/>
    </reaction>
</comment>
<evidence type="ECO:0000256" key="10">
    <source>
        <dbReference type="PROSITE-ProRule" id="PRU00182"/>
    </source>
</evidence>
<comment type="caution">
    <text evidence="12">The sequence shown here is derived from an EMBL/GenBank/DDBJ whole genome shotgun (WGS) entry which is preliminary data.</text>
</comment>
<dbReference type="PROSITE" id="PS50889">
    <property type="entry name" value="S4"/>
    <property type="match status" value="1"/>
</dbReference>
<dbReference type="InterPro" id="IPR036986">
    <property type="entry name" value="S4_RNA-bd_sf"/>
</dbReference>
<dbReference type="CDD" id="cd00165">
    <property type="entry name" value="S4"/>
    <property type="match status" value="1"/>
</dbReference>
<protein>
    <recommendedName>
        <fullName evidence="4">Dual-specificity RNA pseudouridine synthase RluF</fullName>
        <ecNumber evidence="3">5.4.99.21</ecNumber>
    </recommendedName>
    <alternativeName>
        <fullName evidence="6">23S rRNA pseudouridine(2604) synthase</fullName>
    </alternativeName>
    <alternativeName>
        <fullName evidence="8">Ribosomal large subunit pseudouridine synthase F</fullName>
    </alternativeName>
    <alternativeName>
        <fullName evidence="7">rRNA pseudouridylate synthase F</fullName>
    </alternativeName>
    <alternativeName>
        <fullName evidence="9">rRNA-uridine isomerase F</fullName>
    </alternativeName>
    <alternativeName>
        <fullName evidence="5">tRNA(Tyr) pseudouridine(35) synthase</fullName>
    </alternativeName>
</protein>
<dbReference type="PANTHER" id="PTHR47683:SF2">
    <property type="entry name" value="RNA-BINDING S4 DOMAIN-CONTAINING PROTEIN"/>
    <property type="match status" value="1"/>
</dbReference>
<evidence type="ECO:0000256" key="6">
    <source>
        <dbReference type="ARBA" id="ARBA00041697"/>
    </source>
</evidence>
<dbReference type="GO" id="GO:0006396">
    <property type="term" value="P:RNA processing"/>
    <property type="evidence" value="ECO:0007669"/>
    <property type="project" value="UniProtKB-ARBA"/>
</dbReference>
<dbReference type="Pfam" id="PF01479">
    <property type="entry name" value="S4"/>
    <property type="match status" value="1"/>
</dbReference>
<dbReference type="GO" id="GO:0001522">
    <property type="term" value="P:pseudouridine synthesis"/>
    <property type="evidence" value="ECO:0007669"/>
    <property type="project" value="InterPro"/>
</dbReference>
<keyword evidence="12" id="KW-0413">Isomerase</keyword>
<dbReference type="EC" id="5.4.99.21" evidence="3"/>
<sequence length="236" mass="25946">MTAPIRLDKRVAELRHCSRAQAQRLIEGGWVRVDDAVVEACQAMVSTQRVSVDPQARPDAIAPVTLLLHKPAGVDSVAAAALATAAAHAADDRSGVRPLGRHLHRLVPLMPLDADADGLMVLSQDGRVVRRLSEDVASLEQEFIVEIRGEMAVYGLARLGTGLRYRGRILQPAKVSWQNEVRLRFALKDVQPGQLRFMCGEVGLDVVAMRRIRIGRVVLGKMPAGQWRYLPPGDRF</sequence>
<dbReference type="Proteomes" id="UP000521199">
    <property type="component" value="Unassembled WGS sequence"/>
</dbReference>
<evidence type="ECO:0000256" key="5">
    <source>
        <dbReference type="ARBA" id="ARBA00041420"/>
    </source>
</evidence>
<evidence type="ECO:0000256" key="7">
    <source>
        <dbReference type="ARBA" id="ARBA00042843"/>
    </source>
</evidence>
<keyword evidence="10" id="KW-0694">RNA-binding</keyword>
<evidence type="ECO:0000256" key="4">
    <source>
        <dbReference type="ARBA" id="ARBA00039989"/>
    </source>
</evidence>
<dbReference type="GO" id="GO:0003723">
    <property type="term" value="F:RNA binding"/>
    <property type="evidence" value="ECO:0007669"/>
    <property type="project" value="UniProtKB-KW"/>
</dbReference>
<reference evidence="12 13" key="1">
    <citation type="submission" date="2020-08" db="EMBL/GenBank/DDBJ databases">
        <title>Genomic Encyclopedia of Type Strains, Phase IV (KMG-IV): sequencing the most valuable type-strain genomes for metagenomic binning, comparative biology and taxonomic classification.</title>
        <authorList>
            <person name="Goeker M."/>
        </authorList>
    </citation>
    <scope>NUCLEOTIDE SEQUENCE [LARGE SCALE GENOMIC DNA]</scope>
    <source>
        <strain evidence="12 13">DSM 24163</strain>
    </source>
</reference>
<gene>
    <name evidence="12" type="ORF">HNQ52_000097</name>
</gene>
<dbReference type="EMBL" id="JACHHP010000001">
    <property type="protein sequence ID" value="MBB5206581.1"/>
    <property type="molecule type" value="Genomic_DNA"/>
</dbReference>
<proteinExistence type="predicted"/>
<keyword evidence="13" id="KW-1185">Reference proteome</keyword>
<dbReference type="SUPFAM" id="SSF55174">
    <property type="entry name" value="Alpha-L RNA-binding motif"/>
    <property type="match status" value="1"/>
</dbReference>
<dbReference type="InterPro" id="IPR020103">
    <property type="entry name" value="PsdUridine_synth_cat_dom_sf"/>
</dbReference>
<dbReference type="SUPFAM" id="SSF55120">
    <property type="entry name" value="Pseudouridine synthase"/>
    <property type="match status" value="1"/>
</dbReference>
<organism evidence="12 13">
    <name type="scientific">Chiayiivirga flava</name>
    <dbReference type="NCBI Taxonomy" id="659595"/>
    <lineage>
        <taxon>Bacteria</taxon>
        <taxon>Pseudomonadati</taxon>
        <taxon>Pseudomonadota</taxon>
        <taxon>Gammaproteobacteria</taxon>
        <taxon>Lysobacterales</taxon>
        <taxon>Lysobacteraceae</taxon>
        <taxon>Chiayiivirga</taxon>
    </lineage>
</organism>
<feature type="domain" description="RNA-binding S4" evidence="11">
    <location>
        <begin position="6"/>
        <end position="39"/>
    </location>
</feature>
<evidence type="ECO:0000256" key="2">
    <source>
        <dbReference type="ARBA" id="ARBA00036535"/>
    </source>
</evidence>
<dbReference type="GO" id="GO:0160138">
    <property type="term" value="F:23S rRNA pseudouridine(2604) synthase activity"/>
    <property type="evidence" value="ECO:0007669"/>
    <property type="project" value="UniProtKB-EC"/>
</dbReference>
<evidence type="ECO:0000313" key="12">
    <source>
        <dbReference type="EMBL" id="MBB5206581.1"/>
    </source>
</evidence>
<evidence type="ECO:0000256" key="3">
    <source>
        <dbReference type="ARBA" id="ARBA00038922"/>
    </source>
</evidence>
<name>A0A7W8D4K4_9GAMM</name>
<evidence type="ECO:0000259" key="11">
    <source>
        <dbReference type="Pfam" id="PF01479"/>
    </source>
</evidence>
<evidence type="ECO:0000256" key="9">
    <source>
        <dbReference type="ARBA" id="ARBA00043147"/>
    </source>
</evidence>
<dbReference type="CDD" id="cd02555">
    <property type="entry name" value="PSSA_1"/>
    <property type="match status" value="1"/>
</dbReference>
<accession>A0A7W8D4K4</accession>
<dbReference type="AlphaFoldDB" id="A0A7W8D4K4"/>
<dbReference type="PANTHER" id="PTHR47683">
    <property type="entry name" value="PSEUDOURIDINE SYNTHASE FAMILY PROTEIN-RELATED"/>
    <property type="match status" value="1"/>
</dbReference>
<dbReference type="Gene3D" id="3.30.2350.10">
    <property type="entry name" value="Pseudouridine synthase"/>
    <property type="match status" value="1"/>
</dbReference>
<dbReference type="InterPro" id="IPR050343">
    <property type="entry name" value="RsuA_PseudoU_synthase"/>
</dbReference>
<dbReference type="InterPro" id="IPR002942">
    <property type="entry name" value="S4_RNA-bd"/>
</dbReference>
<comment type="catalytic activity">
    <reaction evidence="2">
        <text>uridine(2604) in 23S rRNA = pseudouridine(2604) in 23S rRNA</text>
        <dbReference type="Rhea" id="RHEA:38875"/>
        <dbReference type="Rhea" id="RHEA-COMP:10093"/>
        <dbReference type="Rhea" id="RHEA-COMP:10094"/>
        <dbReference type="ChEBI" id="CHEBI:65314"/>
        <dbReference type="ChEBI" id="CHEBI:65315"/>
        <dbReference type="EC" id="5.4.99.21"/>
    </reaction>
</comment>
<evidence type="ECO:0000256" key="8">
    <source>
        <dbReference type="ARBA" id="ARBA00042890"/>
    </source>
</evidence>
<evidence type="ECO:0000313" key="13">
    <source>
        <dbReference type="Proteomes" id="UP000521199"/>
    </source>
</evidence>